<organism evidence="2 3">
    <name type="scientific">Aspergillus ruber (strain CBS 135680)</name>
    <dbReference type="NCBI Taxonomy" id="1388766"/>
    <lineage>
        <taxon>Eukaryota</taxon>
        <taxon>Fungi</taxon>
        <taxon>Dikarya</taxon>
        <taxon>Ascomycota</taxon>
        <taxon>Pezizomycotina</taxon>
        <taxon>Eurotiomycetes</taxon>
        <taxon>Eurotiomycetidae</taxon>
        <taxon>Eurotiales</taxon>
        <taxon>Aspergillaceae</taxon>
        <taxon>Aspergillus</taxon>
        <taxon>Aspergillus subgen. Aspergillus</taxon>
    </lineage>
</organism>
<evidence type="ECO:0000313" key="2">
    <source>
        <dbReference type="EMBL" id="EYE94209.1"/>
    </source>
</evidence>
<accession>A0A017SC46</accession>
<dbReference type="GeneID" id="63702834"/>
<sequence>MPGPYLRRTMLKILARKSLDLVLPEAFKKMVSEITFGESKLSPAISPDQEKMLAMSRQRDAEAIWILGNGFTVTSMIIIVRMIMIVIVIVARIVGCCCQW</sequence>
<dbReference type="HOGENOM" id="CLU_2305496_0_0_1"/>
<reference evidence="3" key="1">
    <citation type="journal article" date="2014" name="Nat. Commun.">
        <title>Genomic adaptations of the halophilic Dead Sea filamentous fungus Eurotium rubrum.</title>
        <authorList>
            <person name="Kis-Papo T."/>
            <person name="Weig A.R."/>
            <person name="Riley R."/>
            <person name="Persoh D."/>
            <person name="Salamov A."/>
            <person name="Sun H."/>
            <person name="Lipzen A."/>
            <person name="Wasser S.P."/>
            <person name="Rambold G."/>
            <person name="Grigoriev I.V."/>
            <person name="Nevo E."/>
        </authorList>
    </citation>
    <scope>NUCLEOTIDE SEQUENCE [LARGE SCALE GENOMIC DNA]</scope>
    <source>
        <strain evidence="3">CBS 135680</strain>
    </source>
</reference>
<dbReference type="RefSeq" id="XP_040637897.1">
    <property type="nucleotide sequence ID" value="XM_040787710.1"/>
</dbReference>
<dbReference type="AlphaFoldDB" id="A0A017SC46"/>
<keyword evidence="3" id="KW-1185">Reference proteome</keyword>
<dbReference type="Proteomes" id="UP000019804">
    <property type="component" value="Unassembled WGS sequence"/>
</dbReference>
<evidence type="ECO:0000256" key="1">
    <source>
        <dbReference type="SAM" id="Phobius"/>
    </source>
</evidence>
<gene>
    <name evidence="2" type="ORF">EURHEDRAFT_98253</name>
</gene>
<keyword evidence="1" id="KW-0472">Membrane</keyword>
<protein>
    <submittedName>
        <fullName evidence="2">Uncharacterized protein</fullName>
    </submittedName>
</protein>
<dbReference type="EMBL" id="KK088427">
    <property type="protein sequence ID" value="EYE94209.1"/>
    <property type="molecule type" value="Genomic_DNA"/>
</dbReference>
<name>A0A017SC46_ASPRC</name>
<keyword evidence="1" id="KW-0812">Transmembrane</keyword>
<keyword evidence="1" id="KW-1133">Transmembrane helix</keyword>
<evidence type="ECO:0000313" key="3">
    <source>
        <dbReference type="Proteomes" id="UP000019804"/>
    </source>
</evidence>
<feature type="transmembrane region" description="Helical" evidence="1">
    <location>
        <begin position="64"/>
        <end position="91"/>
    </location>
</feature>
<proteinExistence type="predicted"/>
<dbReference type="OrthoDB" id="5386595at2759"/>